<evidence type="ECO:0000313" key="2">
    <source>
        <dbReference type="EMBL" id="ETJ34487.1"/>
    </source>
</evidence>
<dbReference type="InterPro" id="IPR027417">
    <property type="entry name" value="P-loop_NTPase"/>
</dbReference>
<organism evidence="2">
    <name type="scientific">human gut metagenome</name>
    <dbReference type="NCBI Taxonomy" id="408170"/>
    <lineage>
        <taxon>unclassified sequences</taxon>
        <taxon>metagenomes</taxon>
        <taxon>organismal metagenomes</taxon>
    </lineage>
</organism>
<keyword evidence="2" id="KW-0378">Hydrolase</keyword>
<comment type="caution">
    <text evidence="2">The sequence shown here is derived from an EMBL/GenBank/DDBJ whole genome shotgun (WGS) entry which is preliminary data.</text>
</comment>
<feature type="non-terminal residue" evidence="2">
    <location>
        <position position="1"/>
    </location>
</feature>
<dbReference type="SUPFAM" id="SSF52540">
    <property type="entry name" value="P-loop containing nucleoside triphosphate hydrolases"/>
    <property type="match status" value="1"/>
</dbReference>
<dbReference type="InterPro" id="IPR052511">
    <property type="entry name" value="ATP-dep_Helicase"/>
</dbReference>
<dbReference type="PANTHER" id="PTHR47962">
    <property type="entry name" value="ATP-DEPENDENT HELICASE LHR-RELATED-RELATED"/>
    <property type="match status" value="1"/>
</dbReference>
<dbReference type="AlphaFoldDB" id="W1XW80"/>
<dbReference type="GO" id="GO:0016887">
    <property type="term" value="F:ATP hydrolysis activity"/>
    <property type="evidence" value="ECO:0007669"/>
    <property type="project" value="TreeGrafter"/>
</dbReference>
<dbReference type="PROSITE" id="PS51192">
    <property type="entry name" value="HELICASE_ATP_BIND_1"/>
    <property type="match status" value="1"/>
</dbReference>
<keyword evidence="2" id="KW-0347">Helicase</keyword>
<protein>
    <submittedName>
        <fullName evidence="2">DEAD/DEAH box helicase protein</fullName>
    </submittedName>
</protein>
<sequence length="124" mass="14124">KKFNIEPKHIIATTPESLEVMLMSNSYDNESLFSNIRFIVIDEIHYFAENYRGAQLMSVIERIQTYSKYDIQRIGLSATIGNPEEILEWMTGSSKRNGSVIRPSGSGNKSKIFIRYSAAICHLC</sequence>
<proteinExistence type="predicted"/>
<dbReference type="InterPro" id="IPR011545">
    <property type="entry name" value="DEAD/DEAH_box_helicase_dom"/>
</dbReference>
<name>W1XW80_9ZZZZ</name>
<keyword evidence="2" id="KW-0067">ATP-binding</keyword>
<dbReference type="Pfam" id="PF00270">
    <property type="entry name" value="DEAD"/>
    <property type="match status" value="1"/>
</dbReference>
<dbReference type="PANTHER" id="PTHR47962:SF5">
    <property type="entry name" value="ATP-DEPENDENT HELICASE LHR-RELATED"/>
    <property type="match status" value="1"/>
</dbReference>
<gene>
    <name evidence="2" type="ORF">Q604_UNBC11088G0001</name>
</gene>
<dbReference type="EMBL" id="AZMM01011088">
    <property type="protein sequence ID" value="ETJ34487.1"/>
    <property type="molecule type" value="Genomic_DNA"/>
</dbReference>
<dbReference type="GO" id="GO:0003677">
    <property type="term" value="F:DNA binding"/>
    <property type="evidence" value="ECO:0007669"/>
    <property type="project" value="TreeGrafter"/>
</dbReference>
<dbReference type="InterPro" id="IPR014001">
    <property type="entry name" value="Helicase_ATP-bd"/>
</dbReference>
<reference evidence="2" key="1">
    <citation type="submission" date="2013-12" db="EMBL/GenBank/DDBJ databases">
        <title>A Varibaculum cambriense genome reconstructed from a premature infant gut community with otherwise low bacterial novelty that shifts toward anaerobic metabolism during the third week of life.</title>
        <authorList>
            <person name="Brown C.T."/>
            <person name="Sharon I."/>
            <person name="Thomas B.C."/>
            <person name="Castelle C.J."/>
            <person name="Morowitz M.J."/>
            <person name="Banfield J.F."/>
        </authorList>
    </citation>
    <scope>NUCLEOTIDE SEQUENCE</scope>
</reference>
<dbReference type="GO" id="GO:0005524">
    <property type="term" value="F:ATP binding"/>
    <property type="evidence" value="ECO:0007669"/>
    <property type="project" value="InterPro"/>
</dbReference>
<keyword evidence="2" id="KW-0547">Nucleotide-binding</keyword>
<evidence type="ECO:0000259" key="1">
    <source>
        <dbReference type="PROSITE" id="PS51192"/>
    </source>
</evidence>
<dbReference type="GO" id="GO:0004386">
    <property type="term" value="F:helicase activity"/>
    <property type="evidence" value="ECO:0007669"/>
    <property type="project" value="UniProtKB-KW"/>
</dbReference>
<dbReference type="Gene3D" id="3.40.50.300">
    <property type="entry name" value="P-loop containing nucleotide triphosphate hydrolases"/>
    <property type="match status" value="1"/>
</dbReference>
<accession>W1XW80</accession>
<feature type="non-terminal residue" evidence="2">
    <location>
        <position position="124"/>
    </location>
</feature>
<feature type="domain" description="Helicase ATP-binding" evidence="1">
    <location>
        <begin position="1"/>
        <end position="98"/>
    </location>
</feature>